<comment type="similarity">
    <text evidence="1">Belongs to the pseudouridine synthase Pus10 family.</text>
</comment>
<dbReference type="EMBL" id="CAJJDN010000044">
    <property type="protein sequence ID" value="CAD8082948.1"/>
    <property type="molecule type" value="Genomic_DNA"/>
</dbReference>
<dbReference type="AlphaFoldDB" id="A0A8S1MR46"/>
<evidence type="ECO:0000256" key="2">
    <source>
        <dbReference type="ARBA" id="ARBA00012787"/>
    </source>
</evidence>
<dbReference type="Proteomes" id="UP000692954">
    <property type="component" value="Unassembled WGS sequence"/>
</dbReference>
<accession>A0A8S1MR46</accession>
<dbReference type="FunFam" id="3.30.70.3190:FF:000001">
    <property type="entry name" value="tRNA pseudouridine synthase Pus10"/>
    <property type="match status" value="1"/>
</dbReference>
<dbReference type="GO" id="GO:0160148">
    <property type="term" value="F:tRNA pseudouridine(55) synthase activity"/>
    <property type="evidence" value="ECO:0007669"/>
    <property type="project" value="UniProtKB-EC"/>
</dbReference>
<dbReference type="GO" id="GO:0031119">
    <property type="term" value="P:tRNA pseudouridine synthesis"/>
    <property type="evidence" value="ECO:0007669"/>
    <property type="project" value="TreeGrafter"/>
</dbReference>
<keyword evidence="4" id="KW-0413">Isomerase</keyword>
<evidence type="ECO:0000313" key="11">
    <source>
        <dbReference type="Proteomes" id="UP000692954"/>
    </source>
</evidence>
<evidence type="ECO:0000256" key="6">
    <source>
        <dbReference type="ARBA" id="ARBA00079393"/>
    </source>
</evidence>
<dbReference type="FunFam" id="3.30.70.2510:FF:000001">
    <property type="entry name" value="tRNA pseudouridine synthase Pus10"/>
    <property type="match status" value="1"/>
</dbReference>
<dbReference type="InterPro" id="IPR048741">
    <property type="entry name" value="Pus10-like_C"/>
</dbReference>
<dbReference type="InterPro" id="IPR048742">
    <property type="entry name" value="Pus10_N_euk"/>
</dbReference>
<evidence type="ECO:0000313" key="10">
    <source>
        <dbReference type="EMBL" id="CAD8082948.1"/>
    </source>
</evidence>
<dbReference type="PANTHER" id="PTHR21568">
    <property type="entry name" value="TRNA PSEUDOURIDINE SYNTHASE PUS10"/>
    <property type="match status" value="1"/>
</dbReference>
<dbReference type="InterPro" id="IPR039894">
    <property type="entry name" value="Pus10-like"/>
</dbReference>
<dbReference type="PANTHER" id="PTHR21568:SF0">
    <property type="entry name" value="TRNA PSEUDOURIDINE SYNTHASE PUS10"/>
    <property type="match status" value="1"/>
</dbReference>
<evidence type="ECO:0000259" key="9">
    <source>
        <dbReference type="Pfam" id="PF21238"/>
    </source>
</evidence>
<feature type="domain" description="Pus10 N-terminal eukaryotes" evidence="8">
    <location>
        <begin position="106"/>
        <end position="222"/>
    </location>
</feature>
<dbReference type="NCBIfam" id="TIGR01213">
    <property type="entry name" value="pseudo_Pus10arc"/>
    <property type="match status" value="1"/>
</dbReference>
<comment type="caution">
    <text evidence="10">The sequence shown here is derived from an EMBL/GenBank/DDBJ whole genome shotgun (WGS) entry which is preliminary data.</text>
</comment>
<name>A0A8S1MR46_9CILI</name>
<evidence type="ECO:0000256" key="5">
    <source>
        <dbReference type="ARBA" id="ARBA00075270"/>
    </source>
</evidence>
<organism evidence="10 11">
    <name type="scientific">Paramecium sonneborni</name>
    <dbReference type="NCBI Taxonomy" id="65129"/>
    <lineage>
        <taxon>Eukaryota</taxon>
        <taxon>Sar</taxon>
        <taxon>Alveolata</taxon>
        <taxon>Ciliophora</taxon>
        <taxon>Intramacronucleata</taxon>
        <taxon>Oligohymenophorea</taxon>
        <taxon>Peniculida</taxon>
        <taxon>Parameciidae</taxon>
        <taxon>Paramecium</taxon>
    </lineage>
</organism>
<keyword evidence="3" id="KW-0819">tRNA processing</keyword>
<sequence length="571" mass="66472">MQLSESKAILFNKLYERDVCIRCILRIFKITEISTYRDTQQFIQLLFDVGKMIGNENKLVEEYDFLFYKRKAAIQECDVQPQTCHSSLKDQFIKNPFHTFDKINKCVICHGILQCLDDQKFIALLVDEIQQKQYSYEAFKFQVKTPIGCQIRQQIIVNQCISEIGQNDPIYEYISTPNFATDIKICVKWIMCCLLSESLKVPSDPNDDRFQICLNFENIGDDVKQFEQFKQKIQEIDDETWEEKITKKLKMNDPQLKAETHNRLLQKKNQQSQPFLPTQNNLEKICKLNKTQIQQFKIVNVNYAVKLEVTTSYQNIFIKGNYIKLGRFISQTPWIIDGNRIYEESIEDLVSSEACKIFKPSSVKFHSGGREDIDVRMLGNGRPFAIELVDPHQGLQNQSQEILNQIESQINSQHIVKVTPLSFTDASIFGDLKNSETNKVKAYCCVVECKNVVNVDLIQQANQIKDLIIKQKTPIRVLHRRTQMIRDKIIHSLQINQINDKWLLVYVLSSAGTYIKEFIHSDLDRTVPNLCSILQNECDIYQLDVIKLYEKIDENVIINFKSLNNECGSHI</sequence>
<feature type="domain" description="Pus10-like C-terminal" evidence="9">
    <location>
        <begin position="317"/>
        <end position="547"/>
    </location>
</feature>
<dbReference type="Pfam" id="PF21237">
    <property type="entry name" value="Pus10_N_euk"/>
    <property type="match status" value="1"/>
</dbReference>
<gene>
    <name evidence="10" type="ORF">PSON_ATCC_30995.1.T0440147</name>
</gene>
<reference evidence="10" key="1">
    <citation type="submission" date="2021-01" db="EMBL/GenBank/DDBJ databases">
        <authorList>
            <consortium name="Genoscope - CEA"/>
            <person name="William W."/>
        </authorList>
    </citation>
    <scope>NUCLEOTIDE SEQUENCE</scope>
</reference>
<dbReference type="EC" id="5.4.99.25" evidence="2"/>
<proteinExistence type="inferred from homology"/>
<evidence type="ECO:0000256" key="7">
    <source>
        <dbReference type="ARBA" id="ARBA00083669"/>
    </source>
</evidence>
<dbReference type="Pfam" id="PF21238">
    <property type="entry name" value="Pus10_C"/>
    <property type="match status" value="1"/>
</dbReference>
<evidence type="ECO:0000259" key="8">
    <source>
        <dbReference type="Pfam" id="PF21237"/>
    </source>
</evidence>
<protein>
    <recommendedName>
        <fullName evidence="2">tRNA pseudouridine(55) synthase</fullName>
        <ecNumber evidence="2">5.4.99.25</ecNumber>
    </recommendedName>
    <alternativeName>
        <fullName evidence="7">tRNA pseudouridine 55 synthase</fullName>
    </alternativeName>
    <alternativeName>
        <fullName evidence="5">tRNA pseudouridylate synthase</fullName>
    </alternativeName>
    <alternativeName>
        <fullName evidence="6">tRNA-uridine isomerase</fullName>
    </alternativeName>
</protein>
<evidence type="ECO:0000256" key="1">
    <source>
        <dbReference type="ARBA" id="ARBA00009652"/>
    </source>
</evidence>
<evidence type="ECO:0000256" key="4">
    <source>
        <dbReference type="ARBA" id="ARBA00023235"/>
    </source>
</evidence>
<evidence type="ECO:0000256" key="3">
    <source>
        <dbReference type="ARBA" id="ARBA00022694"/>
    </source>
</evidence>
<dbReference type="OrthoDB" id="271937at2759"/>
<keyword evidence="11" id="KW-1185">Reference proteome</keyword>